<dbReference type="PROSITE" id="PS50994">
    <property type="entry name" value="INTEGRASE"/>
    <property type="match status" value="1"/>
</dbReference>
<dbReference type="PATRIC" id="fig|883165.3.peg.1652"/>
<dbReference type="InterPro" id="IPR055247">
    <property type="entry name" value="InsJ-like_HTH"/>
</dbReference>
<dbReference type="SUPFAM" id="SSF53098">
    <property type="entry name" value="Ribonuclease H-like"/>
    <property type="match status" value="1"/>
</dbReference>
<dbReference type="Pfam" id="PF09299">
    <property type="entry name" value="Mu-transpos_C"/>
    <property type="match status" value="1"/>
</dbReference>
<dbReference type="InterPro" id="IPR012337">
    <property type="entry name" value="RNaseH-like_sf"/>
</dbReference>
<dbReference type="Pfam" id="PF13518">
    <property type="entry name" value="HTH_28"/>
    <property type="match status" value="1"/>
</dbReference>
<proteinExistence type="predicted"/>
<keyword evidence="3" id="KW-1185">Reference proteome</keyword>
<name>S3XB17_9BACT</name>
<dbReference type="AlphaFoldDB" id="S3XB17"/>
<protein>
    <recommendedName>
        <fullName evidence="1">Integrase catalytic domain-containing protein</fullName>
    </recommendedName>
</protein>
<evidence type="ECO:0000313" key="3">
    <source>
        <dbReference type="Proteomes" id="UP000014539"/>
    </source>
</evidence>
<evidence type="ECO:0000259" key="1">
    <source>
        <dbReference type="PROSITE" id="PS50994"/>
    </source>
</evidence>
<reference evidence="2 3" key="1">
    <citation type="submission" date="2013-06" db="EMBL/GenBank/DDBJ databases">
        <title>The Genome Sequence of Campylobacter ureolyticus ACS-301-V-SCH3B.</title>
        <authorList>
            <consortium name="The Broad Institute Genomics Platform"/>
            <person name="Earl A."/>
            <person name="Ward D."/>
            <person name="Feldgarden M."/>
            <person name="Gevers D."/>
            <person name="Saerens B."/>
            <person name="Vaneechoutte M."/>
            <person name="Walker B."/>
            <person name="Young S."/>
            <person name="Zeng Q."/>
            <person name="Gargeya S."/>
            <person name="Fitzgerald M."/>
            <person name="Haas B."/>
            <person name="Abouelleil A."/>
            <person name="Allen A.W."/>
            <person name="Alvarado L."/>
            <person name="Arachchi H.M."/>
            <person name="Berlin A.M."/>
            <person name="Chapman S.B."/>
            <person name="Gainer-Dewar J."/>
            <person name="Goldberg J."/>
            <person name="Griggs A."/>
            <person name="Gujja S."/>
            <person name="Hansen M."/>
            <person name="Howarth C."/>
            <person name="Imamovic A."/>
            <person name="Ireland A."/>
            <person name="Larimer J."/>
            <person name="McCowan C."/>
            <person name="Murphy C."/>
            <person name="Pearson M."/>
            <person name="Poon T.W."/>
            <person name="Priest M."/>
            <person name="Roberts A."/>
            <person name="Saif S."/>
            <person name="Shea T."/>
            <person name="Sisk P."/>
            <person name="Sykes S."/>
            <person name="Wortman J."/>
            <person name="Nusbaum C."/>
            <person name="Birren B."/>
        </authorList>
    </citation>
    <scope>NUCLEOTIDE SEQUENCE [LARGE SCALE GENOMIC DNA]</scope>
    <source>
        <strain evidence="2 3">ACS-301-V-Sch3b</strain>
    </source>
</reference>
<dbReference type="HOGENOM" id="CLU_410332_0_0_7"/>
<dbReference type="InterPro" id="IPR001584">
    <property type="entry name" value="Integrase_cat-core"/>
</dbReference>
<accession>S3XB17</accession>
<evidence type="ECO:0000313" key="2">
    <source>
        <dbReference type="EMBL" id="EPH07326.1"/>
    </source>
</evidence>
<dbReference type="Gene3D" id="3.30.420.10">
    <property type="entry name" value="Ribonuclease H-like superfamily/Ribonuclease H"/>
    <property type="match status" value="1"/>
</dbReference>
<gene>
    <name evidence="2" type="ORF">HMPREF9309_01635</name>
</gene>
<dbReference type="InterPro" id="IPR015378">
    <property type="entry name" value="Transposase-like_Mu_C"/>
</dbReference>
<comment type="caution">
    <text evidence="2">The sequence shown here is derived from an EMBL/GenBank/DDBJ whole genome shotgun (WGS) entry which is preliminary data.</text>
</comment>
<dbReference type="GO" id="GO:0043565">
    <property type="term" value="F:sequence-specific DNA binding"/>
    <property type="evidence" value="ECO:0007669"/>
    <property type="project" value="InterPro"/>
</dbReference>
<dbReference type="RefSeq" id="WP_016647482.1">
    <property type="nucleotide sequence ID" value="NZ_KE340330.1"/>
</dbReference>
<dbReference type="EMBL" id="AGYD01000017">
    <property type="protein sequence ID" value="EPH07326.1"/>
    <property type="molecule type" value="Genomic_DNA"/>
</dbReference>
<dbReference type="GO" id="GO:0015074">
    <property type="term" value="P:DNA integration"/>
    <property type="evidence" value="ECO:0007669"/>
    <property type="project" value="InterPro"/>
</dbReference>
<dbReference type="InterPro" id="IPR010921">
    <property type="entry name" value="Trp_repressor/repl_initiator"/>
</dbReference>
<dbReference type="InterPro" id="IPR036397">
    <property type="entry name" value="RNaseH_sf"/>
</dbReference>
<feature type="domain" description="Integrase catalytic" evidence="1">
    <location>
        <begin position="322"/>
        <end position="443"/>
    </location>
</feature>
<sequence length="669" mass="76144">MYFVETITASLIFKCNKNTLRQSVKRNSPKYPFIKVDANTRSRGGKRLLFKVGALKIKEAISKNIISTDIKIWDEKLNLVSVDEILGGDYFKSDDGFVNSCDDDASNCHSMHNVSNTSSSDDLVNNIDVVRERVVGSCCDDLVSVTSNGVGYDCVNENRGDLINSKIKECVSNKFSHLKTLNENQKLEVIAYSKKYSVKKAKKFFGISDKNIYRWLKEFENGGIKEIKDRRGKRIKADLILIKQAILSIGNAHKSSWWMEYVRRFCLTNNLEFNAFNLEADISKSTFYRHANSLIKKDADIRNFLRGGLDGLTDMNLSVKRDYLMENEEWQIDATSFDFMCLNEKGEPQRYEAIGIVDAKSKKRVYELADSPNSYANVRLLKKAFIKMGRPGYIKGDNGKDYVGTHFQGVLARLGVSYIAAAPFKGYQKGVIEKSHGVMQNFFEGLPGFIGHNAGARIKKENEALEKSKRLSGVKTNIKNLLTKDEMQSMIDSWCDKKYGFSKNVDRAWFDERLFGKAYQRVLSASGISINSITYQSLELYKHLKIGDSVEVIEDIDDASKVYVYHKGEFICEIVHSEVKNMTAEEVKKAKKEYQKTHITPTKNYIKSLRDEKDAYYKEVAKQNLDEKMKAKNSVIKKESAAKKVEVEDNSDGEIYLPDINEVLKEFVG</sequence>
<dbReference type="SUPFAM" id="SSF48295">
    <property type="entry name" value="TrpR-like"/>
    <property type="match status" value="1"/>
</dbReference>
<dbReference type="Proteomes" id="UP000014539">
    <property type="component" value="Unassembled WGS sequence"/>
</dbReference>
<organism evidence="2 3">
    <name type="scientific">Campylobacter ureolyticus ACS-301-V-Sch3b</name>
    <dbReference type="NCBI Taxonomy" id="883165"/>
    <lineage>
        <taxon>Bacteria</taxon>
        <taxon>Pseudomonadati</taxon>
        <taxon>Campylobacterota</taxon>
        <taxon>Epsilonproteobacteria</taxon>
        <taxon>Campylobacterales</taxon>
        <taxon>Campylobacteraceae</taxon>
        <taxon>Campylobacter</taxon>
    </lineage>
</organism>